<sequence length="314" mass="32858">MKRLVVLAAAVIGAPMITMPALAEPVEKVIPVPGFADFIAVDGATVWTTNRGRVEHWSAEKKLAEVPSPHPCGGMSIAHGALWFADCKEGVVKRVSLHKAKVVASIPTGLANGKEGELNVAAGAGSIWVASDARGEIKRIDARTNKVIATIPTAPGAYYLAFGFDALWAVSAKGNLIQRIDPKTNSVTKTTPLGKQPGFLAAGEGGVWVQEQGDGTVVRIDPTTGEVSGRVKVGVVLKYGDIDTGGGKVWLRSTEDQTFVVINPKTLAILARVGPLAGSGGLRYSPGGVWTTAHDKHTLSFWADPARIGAKTGD</sequence>
<proteinExistence type="predicted"/>
<protein>
    <submittedName>
        <fullName evidence="2">YncE family protein</fullName>
    </submittedName>
</protein>
<dbReference type="PANTHER" id="PTHR47197:SF3">
    <property type="entry name" value="DIHYDRO-HEME D1 DEHYDROGENASE"/>
    <property type="match status" value="1"/>
</dbReference>
<dbReference type="InterPro" id="IPR015943">
    <property type="entry name" value="WD40/YVTN_repeat-like_dom_sf"/>
</dbReference>
<evidence type="ECO:0000313" key="2">
    <source>
        <dbReference type="EMBL" id="WCT79495.1"/>
    </source>
</evidence>
<dbReference type="InterPro" id="IPR011048">
    <property type="entry name" value="Haem_d1_sf"/>
</dbReference>
<geneLocation type="plasmid" evidence="2 3">
    <name>unnamed1</name>
</geneLocation>
<reference evidence="2 3" key="1">
    <citation type="submission" date="2023-02" db="EMBL/GenBank/DDBJ databases">
        <title>Genome sequence of Novosphingobium humi KACC 19094.</title>
        <authorList>
            <person name="Kim S."/>
            <person name="Heo J."/>
            <person name="Kwon S.-W."/>
        </authorList>
    </citation>
    <scope>NUCLEOTIDE SEQUENCE [LARGE SCALE GENOMIC DNA]</scope>
    <source>
        <strain evidence="2 3">KACC 19094</strain>
        <plasmid evidence="2 3">unnamed1</plasmid>
    </source>
</reference>
<dbReference type="Gene3D" id="2.130.10.10">
    <property type="entry name" value="YVTN repeat-like/Quinoprotein amine dehydrogenase"/>
    <property type="match status" value="1"/>
</dbReference>
<dbReference type="PANTHER" id="PTHR47197">
    <property type="entry name" value="PROTEIN NIRF"/>
    <property type="match status" value="1"/>
</dbReference>
<name>A0ABY7U4E3_9SPHN</name>
<evidence type="ECO:0000256" key="1">
    <source>
        <dbReference type="SAM" id="SignalP"/>
    </source>
</evidence>
<dbReference type="InterPro" id="IPR051200">
    <property type="entry name" value="Host-pathogen_enzymatic-act"/>
</dbReference>
<keyword evidence="2" id="KW-0614">Plasmid</keyword>
<accession>A0ABY7U4E3</accession>
<dbReference type="RefSeq" id="WP_273619769.1">
    <property type="nucleotide sequence ID" value="NZ_CP117418.1"/>
</dbReference>
<feature type="signal peptide" evidence="1">
    <location>
        <begin position="1"/>
        <end position="23"/>
    </location>
</feature>
<dbReference type="SUPFAM" id="SSF51004">
    <property type="entry name" value="C-terminal (heme d1) domain of cytochrome cd1-nitrite reductase"/>
    <property type="match status" value="1"/>
</dbReference>
<dbReference type="EMBL" id="CP117418">
    <property type="protein sequence ID" value="WCT79495.1"/>
    <property type="molecule type" value="Genomic_DNA"/>
</dbReference>
<evidence type="ECO:0000313" key="3">
    <source>
        <dbReference type="Proteomes" id="UP001218231"/>
    </source>
</evidence>
<keyword evidence="1" id="KW-0732">Signal</keyword>
<gene>
    <name evidence="2" type="ORF">PQ457_21120</name>
</gene>
<keyword evidence="3" id="KW-1185">Reference proteome</keyword>
<dbReference type="Proteomes" id="UP001218231">
    <property type="component" value="Plasmid unnamed1"/>
</dbReference>
<organism evidence="2 3">
    <name type="scientific">Novosphingobium humi</name>
    <dbReference type="NCBI Taxonomy" id="2282397"/>
    <lineage>
        <taxon>Bacteria</taxon>
        <taxon>Pseudomonadati</taxon>
        <taxon>Pseudomonadota</taxon>
        <taxon>Alphaproteobacteria</taxon>
        <taxon>Sphingomonadales</taxon>
        <taxon>Sphingomonadaceae</taxon>
        <taxon>Novosphingobium</taxon>
    </lineage>
</organism>
<feature type="chain" id="PRO_5046133590" evidence="1">
    <location>
        <begin position="24"/>
        <end position="314"/>
    </location>
</feature>